<protein>
    <submittedName>
        <fullName evidence="1">Family with sequence similarity 135 member B</fullName>
    </submittedName>
</protein>
<gene>
    <name evidence="1" type="ORF">HJG63_004792</name>
</gene>
<proteinExistence type="predicted"/>
<dbReference type="AlphaFoldDB" id="A0A7J8C1N9"/>
<dbReference type="Proteomes" id="UP000593571">
    <property type="component" value="Unassembled WGS sequence"/>
</dbReference>
<evidence type="ECO:0000313" key="2">
    <source>
        <dbReference type="Proteomes" id="UP000593571"/>
    </source>
</evidence>
<evidence type="ECO:0000313" key="1">
    <source>
        <dbReference type="EMBL" id="KAF6404766.1"/>
    </source>
</evidence>
<keyword evidence="2" id="KW-1185">Reference proteome</keyword>
<dbReference type="EMBL" id="JACASE010000015">
    <property type="protein sequence ID" value="KAF6404766.1"/>
    <property type="molecule type" value="Genomic_DNA"/>
</dbReference>
<sequence length="134" mass="14959">MSEVQGTVEFSVELHKFYNVDLFQRGYYQIRMTLKASSRVPHRLSASVAGQTELRFNSKEDVLQANRPLPFTVAALTKSRMGPGAAGRTRSRVGFVVAGVSSECVRSYSRERCHVSLSSTFQNDERCFEGSSVE</sequence>
<comment type="caution">
    <text evidence="1">The sequence shown here is derived from an EMBL/GenBank/DDBJ whole genome shotgun (WGS) entry which is preliminary data.</text>
</comment>
<accession>A0A7J8C1N9</accession>
<organism evidence="1 2">
    <name type="scientific">Rousettus aegyptiacus</name>
    <name type="common">Egyptian fruit bat</name>
    <name type="synonym">Pteropus aegyptiacus</name>
    <dbReference type="NCBI Taxonomy" id="9407"/>
    <lineage>
        <taxon>Eukaryota</taxon>
        <taxon>Metazoa</taxon>
        <taxon>Chordata</taxon>
        <taxon>Craniata</taxon>
        <taxon>Vertebrata</taxon>
        <taxon>Euteleostomi</taxon>
        <taxon>Mammalia</taxon>
        <taxon>Eutheria</taxon>
        <taxon>Laurasiatheria</taxon>
        <taxon>Chiroptera</taxon>
        <taxon>Yinpterochiroptera</taxon>
        <taxon>Pteropodoidea</taxon>
        <taxon>Pteropodidae</taxon>
        <taxon>Rousettinae</taxon>
        <taxon>Rousettus</taxon>
    </lineage>
</organism>
<name>A0A7J8C1N9_ROUAE</name>
<reference evidence="1 2" key="1">
    <citation type="journal article" date="2020" name="Nature">
        <title>Six reference-quality genomes reveal evolution of bat adaptations.</title>
        <authorList>
            <person name="Jebb D."/>
            <person name="Huang Z."/>
            <person name="Pippel M."/>
            <person name="Hughes G.M."/>
            <person name="Lavrichenko K."/>
            <person name="Devanna P."/>
            <person name="Winkler S."/>
            <person name="Jermiin L.S."/>
            <person name="Skirmuntt E.C."/>
            <person name="Katzourakis A."/>
            <person name="Burkitt-Gray L."/>
            <person name="Ray D.A."/>
            <person name="Sullivan K.A.M."/>
            <person name="Roscito J.G."/>
            <person name="Kirilenko B.M."/>
            <person name="Davalos L.M."/>
            <person name="Corthals A.P."/>
            <person name="Power M.L."/>
            <person name="Jones G."/>
            <person name="Ransome R.D."/>
            <person name="Dechmann D.K.N."/>
            <person name="Locatelli A.G."/>
            <person name="Puechmaille S.J."/>
            <person name="Fedrigo O."/>
            <person name="Jarvis E.D."/>
            <person name="Hiller M."/>
            <person name="Vernes S.C."/>
            <person name="Myers E.W."/>
            <person name="Teeling E.C."/>
        </authorList>
    </citation>
    <scope>NUCLEOTIDE SEQUENCE [LARGE SCALE GENOMIC DNA]</scope>
    <source>
        <strain evidence="1">MRouAeg1</strain>
        <tissue evidence="1">Muscle</tissue>
    </source>
</reference>